<gene>
    <name evidence="1" type="ORF">O6H91_10G108200</name>
</gene>
<organism evidence="1 2">
    <name type="scientific">Diphasiastrum complanatum</name>
    <name type="common">Issler's clubmoss</name>
    <name type="synonym">Lycopodium complanatum</name>
    <dbReference type="NCBI Taxonomy" id="34168"/>
    <lineage>
        <taxon>Eukaryota</taxon>
        <taxon>Viridiplantae</taxon>
        <taxon>Streptophyta</taxon>
        <taxon>Embryophyta</taxon>
        <taxon>Tracheophyta</taxon>
        <taxon>Lycopodiopsida</taxon>
        <taxon>Lycopodiales</taxon>
        <taxon>Lycopodiaceae</taxon>
        <taxon>Lycopodioideae</taxon>
        <taxon>Diphasiastrum</taxon>
    </lineage>
</organism>
<dbReference type="Proteomes" id="UP001162992">
    <property type="component" value="Chromosome 10"/>
</dbReference>
<comment type="caution">
    <text evidence="1">The sequence shown here is derived from an EMBL/GenBank/DDBJ whole genome shotgun (WGS) entry which is preliminary data.</text>
</comment>
<keyword evidence="2" id="KW-1185">Reference proteome</keyword>
<evidence type="ECO:0000313" key="2">
    <source>
        <dbReference type="Proteomes" id="UP001162992"/>
    </source>
</evidence>
<evidence type="ECO:0000313" key="1">
    <source>
        <dbReference type="EMBL" id="KAJ7542476.1"/>
    </source>
</evidence>
<protein>
    <submittedName>
        <fullName evidence="1">Uncharacterized protein</fullName>
    </submittedName>
</protein>
<proteinExistence type="predicted"/>
<dbReference type="EMBL" id="CM055101">
    <property type="protein sequence ID" value="KAJ7542476.1"/>
    <property type="molecule type" value="Genomic_DNA"/>
</dbReference>
<accession>A0ACC2CKF6</accession>
<name>A0ACC2CKF6_DIPCM</name>
<sequence>MAAAVGHGPTSSPRDVPGEAVRTMTSLLEKGTGMLQNFAPPKQIHQHLCAFHFYAYDLTRQVEAHHFCGHYNEDVHQCAIYDSPEENARLIGIEYIVSENVFLKLPDAEKPLWHSHEYEVQSGVLFAPWIPETLEKVPMSEICKTYGKVFHFWQYDRGDTLPLGLPQLMMALTDDGQLHPKLAEDVETRFAVSFEEKRRNRADLKGPDHGIHPLANLWKSGKGLASVLRECDANLPSKLQEISKGAVSGL</sequence>
<reference evidence="2" key="1">
    <citation type="journal article" date="2024" name="Proc. Natl. Acad. Sci. U.S.A.">
        <title>Extraordinary preservation of gene collinearity over three hundred million years revealed in homosporous lycophytes.</title>
        <authorList>
            <person name="Li C."/>
            <person name="Wickell D."/>
            <person name="Kuo L.Y."/>
            <person name="Chen X."/>
            <person name="Nie B."/>
            <person name="Liao X."/>
            <person name="Peng D."/>
            <person name="Ji J."/>
            <person name="Jenkins J."/>
            <person name="Williams M."/>
            <person name="Shu S."/>
            <person name="Plott C."/>
            <person name="Barry K."/>
            <person name="Rajasekar S."/>
            <person name="Grimwood J."/>
            <person name="Han X."/>
            <person name="Sun S."/>
            <person name="Hou Z."/>
            <person name="He W."/>
            <person name="Dai G."/>
            <person name="Sun C."/>
            <person name="Schmutz J."/>
            <person name="Leebens-Mack J.H."/>
            <person name="Li F.W."/>
            <person name="Wang L."/>
        </authorList>
    </citation>
    <scope>NUCLEOTIDE SEQUENCE [LARGE SCALE GENOMIC DNA]</scope>
    <source>
        <strain evidence="2">cv. PW_Plant_1</strain>
    </source>
</reference>